<protein>
    <recommendedName>
        <fullName evidence="3">Type VI secretion system (T6SS), amidase effector protein 4</fullName>
    </recommendedName>
</protein>
<dbReference type="Gene3D" id="4.10.280.80">
    <property type="match status" value="1"/>
</dbReference>
<organism evidence="1 2">
    <name type="scientific">Massilia horti</name>
    <dbReference type="NCBI Taxonomy" id="2562153"/>
    <lineage>
        <taxon>Bacteria</taxon>
        <taxon>Pseudomonadati</taxon>
        <taxon>Pseudomonadota</taxon>
        <taxon>Betaproteobacteria</taxon>
        <taxon>Burkholderiales</taxon>
        <taxon>Oxalobacteraceae</taxon>
        <taxon>Telluria group</taxon>
        <taxon>Massilia</taxon>
    </lineage>
</organism>
<reference evidence="1 2" key="1">
    <citation type="submission" date="2019-03" db="EMBL/GenBank/DDBJ databases">
        <title>Draft genome of Massilia hortus sp. nov., a novel bacterial species of the Oxalobacteraceae family.</title>
        <authorList>
            <person name="Peta V."/>
            <person name="Raths R."/>
            <person name="Bucking H."/>
        </authorList>
    </citation>
    <scope>NUCLEOTIDE SEQUENCE [LARGE SCALE GENOMIC DNA]</scope>
    <source>
        <strain evidence="1 2">ONC3</strain>
    </source>
</reference>
<evidence type="ECO:0000313" key="2">
    <source>
        <dbReference type="Proteomes" id="UP000297258"/>
    </source>
</evidence>
<dbReference type="Gene3D" id="3.90.1720.80">
    <property type="match status" value="1"/>
</dbReference>
<evidence type="ECO:0008006" key="3">
    <source>
        <dbReference type="Google" id="ProtNLM"/>
    </source>
</evidence>
<name>A0A4Y9T0X5_9BURK</name>
<comment type="caution">
    <text evidence="1">The sequence shown here is derived from an EMBL/GenBank/DDBJ whole genome shotgun (WGS) entry which is preliminary data.</text>
</comment>
<dbReference type="Pfam" id="PF14113">
    <property type="entry name" value="Tae4"/>
    <property type="match status" value="1"/>
</dbReference>
<dbReference type="InterPro" id="IPR025562">
    <property type="entry name" value="Tae4"/>
</dbReference>
<evidence type="ECO:0000313" key="1">
    <source>
        <dbReference type="EMBL" id="TFW31506.1"/>
    </source>
</evidence>
<proteinExistence type="predicted"/>
<dbReference type="OrthoDB" id="1262040at2"/>
<dbReference type="Proteomes" id="UP000297258">
    <property type="component" value="Unassembled WGS sequence"/>
</dbReference>
<accession>A0A4Y9T0X5</accession>
<sequence>MKIPFALLRKHFLDTDSVGRDELFHFIGRPELVPDPNFYNTCAIRLSLALLGAGLPNPGVWPIKGGKYKGRAIETMQRKLSHWLVLQLGQPEKFTSGEDAEAKIGSRHGIVSFFSIYGDNNPQGHIAIVSVDRWGRYLRCGNEIDGTATGCYWSSREVWFWELH</sequence>
<dbReference type="RefSeq" id="WP_135190309.1">
    <property type="nucleotide sequence ID" value="NZ_SPUM01000091.1"/>
</dbReference>
<dbReference type="EMBL" id="SPUM01000091">
    <property type="protein sequence ID" value="TFW31506.1"/>
    <property type="molecule type" value="Genomic_DNA"/>
</dbReference>
<dbReference type="AlphaFoldDB" id="A0A4Y9T0X5"/>
<gene>
    <name evidence="1" type="ORF">E4O92_13680</name>
</gene>
<keyword evidence="2" id="KW-1185">Reference proteome</keyword>